<comment type="caution">
    <text evidence="1">The sequence shown here is derived from an EMBL/GenBank/DDBJ whole genome shotgun (WGS) entry which is preliminary data.</text>
</comment>
<dbReference type="PANTHER" id="PTHR34153:SF2">
    <property type="entry name" value="SI:CH211-262H13.3-RELATED"/>
    <property type="match status" value="1"/>
</dbReference>
<proteinExistence type="predicted"/>
<evidence type="ECO:0000313" key="1">
    <source>
        <dbReference type="EMBL" id="CAL8129081.1"/>
    </source>
</evidence>
<organism evidence="1 2">
    <name type="scientific">Orchesella dallaii</name>
    <dbReference type="NCBI Taxonomy" id="48710"/>
    <lineage>
        <taxon>Eukaryota</taxon>
        <taxon>Metazoa</taxon>
        <taxon>Ecdysozoa</taxon>
        <taxon>Arthropoda</taxon>
        <taxon>Hexapoda</taxon>
        <taxon>Collembola</taxon>
        <taxon>Entomobryomorpha</taxon>
        <taxon>Entomobryoidea</taxon>
        <taxon>Orchesellidae</taxon>
        <taxon>Orchesellinae</taxon>
        <taxon>Orchesella</taxon>
    </lineage>
</organism>
<dbReference type="Proteomes" id="UP001642540">
    <property type="component" value="Unassembled WGS sequence"/>
</dbReference>
<evidence type="ECO:0000313" key="2">
    <source>
        <dbReference type="Proteomes" id="UP001642540"/>
    </source>
</evidence>
<reference evidence="1 2" key="1">
    <citation type="submission" date="2024-08" db="EMBL/GenBank/DDBJ databases">
        <authorList>
            <person name="Cucini C."/>
            <person name="Frati F."/>
        </authorList>
    </citation>
    <scope>NUCLEOTIDE SEQUENCE [LARGE SCALE GENOMIC DNA]</scope>
</reference>
<keyword evidence="2" id="KW-1185">Reference proteome</keyword>
<dbReference type="PANTHER" id="PTHR34153">
    <property type="entry name" value="SI:CH211-262H13.3-RELATED-RELATED"/>
    <property type="match status" value="1"/>
</dbReference>
<protein>
    <recommendedName>
        <fullName evidence="3">BEN domain-containing protein</fullName>
    </recommendedName>
</protein>
<accession>A0ABP1RJA4</accession>
<evidence type="ECO:0008006" key="3">
    <source>
        <dbReference type="Google" id="ProtNLM"/>
    </source>
</evidence>
<sequence>MFSIVEFVETREVAVVCENWIMDGNLCAFPPFKRSESIISAVKKQLFPLKSWGQYPIRIMKEYGTYSEAAANLGRAEMTSDLSETEATFIRRGSNVVSRVTSDGESSESDVVPMKLYTPKKRKKASNVSRLSLPIPPILKPNRIEPHFSAESSCSTLPSPSRVRLGLNNYDDKDKDLSTTQVRTPTQDLYPSNTYSLPAIRSPPGVEPSVGFVEQASPQTTILAGVGGTDYKDATRKVLRRIMRDEVALLFSMLGRKQKRNFSTTVVRDVVIGAVRQSIKPKPTESEVETVIAEWLKHAKKRIPRVIVQNNVDNHDCA</sequence>
<dbReference type="EMBL" id="CAXLJM020000076">
    <property type="protein sequence ID" value="CAL8129081.1"/>
    <property type="molecule type" value="Genomic_DNA"/>
</dbReference>
<name>A0ABP1RJA4_9HEXA</name>
<gene>
    <name evidence="1" type="ORF">ODALV1_LOCUS22842</name>
</gene>